<dbReference type="Proteomes" id="UP001066276">
    <property type="component" value="Chromosome 3_2"/>
</dbReference>
<comment type="caution">
    <text evidence="2">The sequence shown here is derived from an EMBL/GenBank/DDBJ whole genome shotgun (WGS) entry which is preliminary data.</text>
</comment>
<organism evidence="2 3">
    <name type="scientific">Pleurodeles waltl</name>
    <name type="common">Iberian ribbed newt</name>
    <dbReference type="NCBI Taxonomy" id="8319"/>
    <lineage>
        <taxon>Eukaryota</taxon>
        <taxon>Metazoa</taxon>
        <taxon>Chordata</taxon>
        <taxon>Craniata</taxon>
        <taxon>Vertebrata</taxon>
        <taxon>Euteleostomi</taxon>
        <taxon>Amphibia</taxon>
        <taxon>Batrachia</taxon>
        <taxon>Caudata</taxon>
        <taxon>Salamandroidea</taxon>
        <taxon>Salamandridae</taxon>
        <taxon>Pleurodelinae</taxon>
        <taxon>Pleurodeles</taxon>
    </lineage>
</organism>
<keyword evidence="3" id="KW-1185">Reference proteome</keyword>
<accession>A0AAV7TI93</accession>
<gene>
    <name evidence="2" type="ORF">NDU88_001632</name>
</gene>
<evidence type="ECO:0000313" key="2">
    <source>
        <dbReference type="EMBL" id="KAJ1176350.1"/>
    </source>
</evidence>
<evidence type="ECO:0000256" key="1">
    <source>
        <dbReference type="SAM" id="MobiDB-lite"/>
    </source>
</evidence>
<dbReference type="EMBL" id="JANPWB010000006">
    <property type="protein sequence ID" value="KAJ1176350.1"/>
    <property type="molecule type" value="Genomic_DNA"/>
</dbReference>
<proteinExistence type="predicted"/>
<name>A0AAV7TI93_PLEWA</name>
<evidence type="ECO:0000313" key="3">
    <source>
        <dbReference type="Proteomes" id="UP001066276"/>
    </source>
</evidence>
<sequence length="211" mass="22414">MSPMLPLVACGHSHPSSAARNLQCFSPASRSGYAAEPRGSASLPRGSNNGHLRHSVPPGEVRGVCGVRACRVGVQAAPPGGCGPAGAGLQSRSGSAVSHLHCRDQSCHRMRVDLRARRELEPSTGLCLSGAGEPLGPAPHQGNVYRSRALTSPILLNDEVTRAPALRIDTTRENTFDSTADLFPRVTYSENKYVFLKTGPEFAAFTYLCHN</sequence>
<protein>
    <submittedName>
        <fullName evidence="2">Uncharacterized protein</fullName>
    </submittedName>
</protein>
<feature type="region of interest" description="Disordered" evidence="1">
    <location>
        <begin position="35"/>
        <end position="58"/>
    </location>
</feature>
<reference evidence="2" key="1">
    <citation type="journal article" date="2022" name="bioRxiv">
        <title>Sequencing and chromosome-scale assembly of the giantPleurodeles waltlgenome.</title>
        <authorList>
            <person name="Brown T."/>
            <person name="Elewa A."/>
            <person name="Iarovenko S."/>
            <person name="Subramanian E."/>
            <person name="Araus A.J."/>
            <person name="Petzold A."/>
            <person name="Susuki M."/>
            <person name="Suzuki K.-i.T."/>
            <person name="Hayashi T."/>
            <person name="Toyoda A."/>
            <person name="Oliveira C."/>
            <person name="Osipova E."/>
            <person name="Leigh N.D."/>
            <person name="Simon A."/>
            <person name="Yun M.H."/>
        </authorList>
    </citation>
    <scope>NUCLEOTIDE SEQUENCE</scope>
    <source>
        <strain evidence="2">20211129_DDA</strain>
        <tissue evidence="2">Liver</tissue>
    </source>
</reference>
<dbReference type="AlphaFoldDB" id="A0AAV7TI93"/>